<evidence type="ECO:0000256" key="3">
    <source>
        <dbReference type="SAM" id="MobiDB-lite"/>
    </source>
</evidence>
<evidence type="ECO:0000256" key="1">
    <source>
        <dbReference type="ARBA" id="ARBA00008421"/>
    </source>
</evidence>
<proteinExistence type="inferred from homology"/>
<reference evidence="5" key="2">
    <citation type="submission" date="2021-10" db="EMBL/GenBank/DDBJ databases">
        <title>Phylogenomics reveals ancestral predisposition of the termite-cultivated fungus Termitomyces towards a domesticated lifestyle.</title>
        <authorList>
            <person name="Auxier B."/>
            <person name="Grum-Grzhimaylo A."/>
            <person name="Cardenas M.E."/>
            <person name="Lodge J.D."/>
            <person name="Laessoe T."/>
            <person name="Pedersen O."/>
            <person name="Smith M.E."/>
            <person name="Kuyper T.W."/>
            <person name="Franco-Molano E.A."/>
            <person name="Baroni T.J."/>
            <person name="Aanen D.K."/>
        </authorList>
    </citation>
    <scope>NUCLEOTIDE SEQUENCE</scope>
    <source>
        <strain evidence="5">AP01</strain>
        <tissue evidence="5">Mycelium</tissue>
    </source>
</reference>
<evidence type="ECO:0000313" key="6">
    <source>
        <dbReference type="Proteomes" id="UP000775547"/>
    </source>
</evidence>
<organism evidence="5 6">
    <name type="scientific">Asterophora parasitica</name>
    <dbReference type="NCBI Taxonomy" id="117018"/>
    <lineage>
        <taxon>Eukaryota</taxon>
        <taxon>Fungi</taxon>
        <taxon>Dikarya</taxon>
        <taxon>Basidiomycota</taxon>
        <taxon>Agaricomycotina</taxon>
        <taxon>Agaricomycetes</taxon>
        <taxon>Agaricomycetidae</taxon>
        <taxon>Agaricales</taxon>
        <taxon>Tricholomatineae</taxon>
        <taxon>Lyophyllaceae</taxon>
        <taxon>Asterophora</taxon>
    </lineage>
</organism>
<feature type="region of interest" description="Disordered" evidence="3">
    <location>
        <begin position="159"/>
        <end position="182"/>
    </location>
</feature>
<dbReference type="EMBL" id="JABCKV010000211">
    <property type="protein sequence ID" value="KAG5642158.1"/>
    <property type="molecule type" value="Genomic_DNA"/>
</dbReference>
<dbReference type="Pfam" id="PF01285">
    <property type="entry name" value="TEA"/>
    <property type="match status" value="1"/>
</dbReference>
<dbReference type="Gene3D" id="6.10.20.40">
    <property type="entry name" value="TEA/ATTS domain"/>
    <property type="match status" value="1"/>
</dbReference>
<gene>
    <name evidence="5" type="ORF">DXG03_003542</name>
</gene>
<name>A0A9P7G206_9AGAR</name>
<sequence length="480" mass="52908">MSAPPQKIFLSTSFIGDLGYEAPTNQVAGMAHTLVTGRKTWKTSKGKNEAVWPAHIEAALFDALEKYRPTSSGDPRLLRRFPKRNRFISDHIYKVTGKARTPKQVGSRLQQLRDTCQEPKGIYLFVAYAFEIGANVVQVLALLSRREFPTEFPPEIQTQSLVLRRSESPTPSLSSASTTPASSPFTADFPEMFLRNCNLMSPVASAVILPSPPTVVIDVVSQPSHSILPSEPAYLVEFNLPADGPYPSLTPEQANVRLAHSGPLSNAVPSVKILSADTLPDAVRSVFCVYLDGLFHHKETADLEVLPTVDANGNVQYRTKLMPQYWSTLSQGPDLSRYTITQDVMKATCIEEDQTIQEAFLFCVTYEFKATTTPVVKPPTFNPVEYAFHSADPHMGPNVPVYAPRPLLLQDTANTLLSVPGQAEQLWYDSCGGVIAAPVMQEPAYDFLGVGDTDLSNAVDANHNWVAPHSLYINLQYNWP</sequence>
<dbReference type="Proteomes" id="UP000775547">
    <property type="component" value="Unassembled WGS sequence"/>
</dbReference>
<evidence type="ECO:0000256" key="2">
    <source>
        <dbReference type="PROSITE-ProRule" id="PRU00505"/>
    </source>
</evidence>
<dbReference type="InterPro" id="IPR038096">
    <property type="entry name" value="TEA/ATTS_sf"/>
</dbReference>
<reference evidence="5" key="1">
    <citation type="submission" date="2020-07" db="EMBL/GenBank/DDBJ databases">
        <authorList>
            <person name="Nieuwenhuis M."/>
            <person name="Van De Peppel L.J.J."/>
        </authorList>
    </citation>
    <scope>NUCLEOTIDE SEQUENCE</scope>
    <source>
        <strain evidence="5">AP01</strain>
        <tissue evidence="5">Mycelium</tissue>
    </source>
</reference>
<dbReference type="OrthoDB" id="10006572at2759"/>
<dbReference type="AlphaFoldDB" id="A0A9P7G206"/>
<dbReference type="InterPro" id="IPR000818">
    <property type="entry name" value="TEA/ATTS_dom"/>
</dbReference>
<comment type="caution">
    <text evidence="5">The sequence shown here is derived from an EMBL/GenBank/DDBJ whole genome shotgun (WGS) entry which is preliminary data.</text>
</comment>
<dbReference type="SMART" id="SM00426">
    <property type="entry name" value="TEA"/>
    <property type="match status" value="1"/>
</dbReference>
<dbReference type="GO" id="GO:0003700">
    <property type="term" value="F:DNA-binding transcription factor activity"/>
    <property type="evidence" value="ECO:0007669"/>
    <property type="project" value="InterPro"/>
</dbReference>
<evidence type="ECO:0000313" key="5">
    <source>
        <dbReference type="EMBL" id="KAG5642158.1"/>
    </source>
</evidence>
<comment type="similarity">
    <text evidence="1">Belongs to the TEC1 family.</text>
</comment>
<evidence type="ECO:0000259" key="4">
    <source>
        <dbReference type="PROSITE" id="PS51088"/>
    </source>
</evidence>
<feature type="compositionally biased region" description="Low complexity" evidence="3">
    <location>
        <begin position="168"/>
        <end position="182"/>
    </location>
</feature>
<accession>A0A9P7G206</accession>
<feature type="domain" description="TEA" evidence="4">
    <location>
        <begin position="45"/>
        <end position="119"/>
    </location>
</feature>
<keyword evidence="6" id="KW-1185">Reference proteome</keyword>
<protein>
    <recommendedName>
        <fullName evidence="4">TEA domain-containing protein</fullName>
    </recommendedName>
</protein>
<feature type="DNA-binding region" description="TEA" evidence="2">
    <location>
        <begin position="45"/>
        <end position="119"/>
    </location>
</feature>
<dbReference type="PROSITE" id="PS51088">
    <property type="entry name" value="TEA_2"/>
    <property type="match status" value="1"/>
</dbReference>